<evidence type="ECO:0000313" key="5">
    <source>
        <dbReference type="Proteomes" id="UP000557872"/>
    </source>
</evidence>
<evidence type="ECO:0000256" key="1">
    <source>
        <dbReference type="SAM" id="Coils"/>
    </source>
</evidence>
<keyword evidence="3" id="KW-0472">Membrane</keyword>
<dbReference type="EMBL" id="JACBAZ010000004">
    <property type="protein sequence ID" value="NWK56390.1"/>
    <property type="molecule type" value="Genomic_DNA"/>
</dbReference>
<dbReference type="Proteomes" id="UP000557872">
    <property type="component" value="Unassembled WGS sequence"/>
</dbReference>
<dbReference type="AlphaFoldDB" id="A0A851GNI6"/>
<feature type="compositionally biased region" description="Gly residues" evidence="2">
    <location>
        <begin position="362"/>
        <end position="381"/>
    </location>
</feature>
<sequence>MKLTTSKELDPIERRMQRGRRVARVVTCIVLLAVGVTALLKPDLFSAQLSMPSEQERAEAKKQRQKKQSQKPRRRLSKLDVERLAKLREERARKQMMEMLRRLEQRIVLAEKEEAAVTARFRKDPALFDSLLPLLVEHSDKVYGAIRKSRMQAYGEKTSVLHQKLKQLEPVAREVQIVWQFARRYQSHATEDAFKPLAAAVDRLTRVLAESDYTELLGQQALRYGLSIQSNVDAIRNQDRDMAVRGFAQPEDHPLSASQRAQFDRTIRPMTMAELHQLSQLMAEHYKNLMGDVAAGELADAAEIPFPVALDKLAHEPYAKDDMQEELQQEMPENVDQLDQFTEALTEAQMSAARALMESGGEMPGQGEGEQADGGEGQGGDKSGDAKFGDGPFGSGGGNGTENSNQQGDPSGPGQRSREAVWRSLALRSDLAASQDRSRQITVNKKKVLANVLPGRRFSSQSERKGYLFIDTWHIIGPWDAQATRGRQIDFSKIYPLEKKVDLDAIYTTGKRHFLYDDERGYAGKDERSGRLRWQFYQSPTVEVRIPREQLSNDALYFAYTEVYFEQETTMNLAIASDDAARIRVNGKIVFEDAGLSPYEISEQVRVVKFKRGVNKILVRLVNGPGPCRFSLLLIPKT</sequence>
<keyword evidence="1" id="KW-0175">Coiled coil</keyword>
<dbReference type="RefSeq" id="WP_178933168.1">
    <property type="nucleotide sequence ID" value="NZ_JACBAZ010000004.1"/>
</dbReference>
<evidence type="ECO:0000256" key="3">
    <source>
        <dbReference type="SAM" id="Phobius"/>
    </source>
</evidence>
<keyword evidence="3" id="KW-1133">Transmembrane helix</keyword>
<feature type="transmembrane region" description="Helical" evidence="3">
    <location>
        <begin position="21"/>
        <end position="40"/>
    </location>
</feature>
<feature type="compositionally biased region" description="Basic residues" evidence="2">
    <location>
        <begin position="63"/>
        <end position="76"/>
    </location>
</feature>
<protein>
    <submittedName>
        <fullName evidence="4">Uncharacterized protein</fullName>
    </submittedName>
</protein>
<keyword evidence="3" id="KW-0812">Transmembrane</keyword>
<evidence type="ECO:0000256" key="2">
    <source>
        <dbReference type="SAM" id="MobiDB-lite"/>
    </source>
</evidence>
<accession>A0A851GNI6</accession>
<feature type="region of interest" description="Disordered" evidence="2">
    <location>
        <begin position="55"/>
        <end position="76"/>
    </location>
</feature>
<proteinExistence type="predicted"/>
<comment type="caution">
    <text evidence="4">The sequence shown here is derived from an EMBL/GenBank/DDBJ whole genome shotgun (WGS) entry which is preliminary data.</text>
</comment>
<gene>
    <name evidence="4" type="ORF">HW115_12270</name>
</gene>
<feature type="coiled-coil region" evidence="1">
    <location>
        <begin position="86"/>
        <end position="120"/>
    </location>
</feature>
<name>A0A851GNI6_9BACT</name>
<keyword evidence="5" id="KW-1185">Reference proteome</keyword>
<feature type="compositionally biased region" description="Gly residues" evidence="2">
    <location>
        <begin position="391"/>
        <end position="400"/>
    </location>
</feature>
<evidence type="ECO:0000313" key="4">
    <source>
        <dbReference type="EMBL" id="NWK56390.1"/>
    </source>
</evidence>
<reference evidence="4 5" key="1">
    <citation type="submission" date="2020-07" db="EMBL/GenBank/DDBJ databases">
        <title>Roseicoccus Jingziensis gen. nov., sp. nov., isolated from coastal seawater.</title>
        <authorList>
            <person name="Feng X."/>
        </authorList>
    </citation>
    <scope>NUCLEOTIDE SEQUENCE [LARGE SCALE GENOMIC DNA]</scope>
    <source>
        <strain evidence="4 5">N1E253</strain>
    </source>
</reference>
<organism evidence="4 5">
    <name type="scientific">Oceaniferula marina</name>
    <dbReference type="NCBI Taxonomy" id="2748318"/>
    <lineage>
        <taxon>Bacteria</taxon>
        <taxon>Pseudomonadati</taxon>
        <taxon>Verrucomicrobiota</taxon>
        <taxon>Verrucomicrobiia</taxon>
        <taxon>Verrucomicrobiales</taxon>
        <taxon>Verrucomicrobiaceae</taxon>
        <taxon>Oceaniferula</taxon>
    </lineage>
</organism>
<feature type="region of interest" description="Disordered" evidence="2">
    <location>
        <begin position="358"/>
        <end position="419"/>
    </location>
</feature>